<evidence type="ECO:0000313" key="3">
    <source>
        <dbReference type="EMBL" id="MBM6498540.1"/>
    </source>
</evidence>
<dbReference type="SUPFAM" id="SSF56219">
    <property type="entry name" value="DNase I-like"/>
    <property type="match status" value="1"/>
</dbReference>
<proteinExistence type="predicted"/>
<dbReference type="GO" id="GO:0004519">
    <property type="term" value="F:endonuclease activity"/>
    <property type="evidence" value="ECO:0007669"/>
    <property type="project" value="UniProtKB-KW"/>
</dbReference>
<sequence length="352" mass="41041">MILFHILFLLVLLLTFLPMLKNQHWFFRLGDFLKVHVLYLSIILIAIGMINYETVNPLFNTTLVLIIIFHAKTIIKYTFLYSLPDKKKSKDASATISILSANVYQFNTNYTKFQNLISTNNPDIFITLESNSDWEIANRILEKKYPYNHKVTLENTYGMHIYSKIPLSDIKEHYFVADDIPSLEVHFHLKEGYHFVLFVVHPPPPSPTEETNSKERDGELLSVAKRLNELNKPSIVIGDLNNVGWAKSTTLFMKSGNLIDPRIGRGLISTFHAKYWFMRIPIDHIFHTAEIFVKNIKKLEAFGSDHFPIWAEFWIDHKNDIQEEEVSNIETHEKDIIDDYIKEGIKEEGNRE</sequence>
<keyword evidence="4" id="KW-1185">Reference proteome</keyword>
<dbReference type="Pfam" id="PF03372">
    <property type="entry name" value="Exo_endo_phos"/>
    <property type="match status" value="1"/>
</dbReference>
<dbReference type="InterPro" id="IPR036691">
    <property type="entry name" value="Endo/exonu/phosph_ase_sf"/>
</dbReference>
<name>A0ABS2CUD9_9FLAO</name>
<dbReference type="InterPro" id="IPR005135">
    <property type="entry name" value="Endo/exonuclease/phosphatase"/>
</dbReference>
<comment type="caution">
    <text evidence="3">The sequence shown here is derived from an EMBL/GenBank/DDBJ whole genome shotgun (WGS) entry which is preliminary data.</text>
</comment>
<dbReference type="Gene3D" id="3.60.10.10">
    <property type="entry name" value="Endonuclease/exonuclease/phosphatase"/>
    <property type="match status" value="1"/>
</dbReference>
<protein>
    <submittedName>
        <fullName evidence="3">Endonuclease/exonuclease/phosphatase family protein</fullName>
    </submittedName>
</protein>
<keyword evidence="1" id="KW-0812">Transmembrane</keyword>
<feature type="domain" description="Endonuclease/exonuclease/phosphatase" evidence="2">
    <location>
        <begin position="99"/>
        <end position="306"/>
    </location>
</feature>
<feature type="transmembrane region" description="Helical" evidence="1">
    <location>
        <begin position="62"/>
        <end position="83"/>
    </location>
</feature>
<feature type="transmembrane region" description="Helical" evidence="1">
    <location>
        <begin position="32"/>
        <end position="50"/>
    </location>
</feature>
<dbReference type="Proteomes" id="UP000759529">
    <property type="component" value="Unassembled WGS sequence"/>
</dbReference>
<dbReference type="EMBL" id="JACSOD020000439">
    <property type="protein sequence ID" value="MBM6498540.1"/>
    <property type="molecule type" value="Genomic_DNA"/>
</dbReference>
<keyword evidence="3" id="KW-0255">Endonuclease</keyword>
<keyword evidence="1" id="KW-0472">Membrane</keyword>
<accession>A0ABS2CUD9</accession>
<keyword evidence="1" id="KW-1133">Transmembrane helix</keyword>
<evidence type="ECO:0000259" key="2">
    <source>
        <dbReference type="Pfam" id="PF03372"/>
    </source>
</evidence>
<gene>
    <name evidence="3" type="ORF">H9X54_004395</name>
</gene>
<evidence type="ECO:0000256" key="1">
    <source>
        <dbReference type="SAM" id="Phobius"/>
    </source>
</evidence>
<evidence type="ECO:0000313" key="4">
    <source>
        <dbReference type="Proteomes" id="UP000759529"/>
    </source>
</evidence>
<keyword evidence="3" id="KW-0540">Nuclease</keyword>
<reference evidence="3 4" key="1">
    <citation type="submission" date="2021-02" db="EMBL/GenBank/DDBJ databases">
        <authorList>
            <person name="Jung H.S."/>
            <person name="Chun B.H."/>
            <person name="Jeon C.O."/>
        </authorList>
    </citation>
    <scope>NUCLEOTIDE SEQUENCE [LARGE SCALE GENOMIC DNA]</scope>
    <source>
        <strain evidence="3 4">LMG 25203</strain>
    </source>
</reference>
<organism evidence="3 4">
    <name type="scientific">Flavobacterium macrobrachii</name>
    <dbReference type="NCBI Taxonomy" id="591204"/>
    <lineage>
        <taxon>Bacteria</taxon>
        <taxon>Pseudomonadati</taxon>
        <taxon>Bacteroidota</taxon>
        <taxon>Flavobacteriia</taxon>
        <taxon>Flavobacteriales</taxon>
        <taxon>Flavobacteriaceae</taxon>
        <taxon>Flavobacterium</taxon>
    </lineage>
</organism>
<keyword evidence="3" id="KW-0378">Hydrolase</keyword>